<dbReference type="Proteomes" id="UP000823821">
    <property type="component" value="Unassembled WGS sequence"/>
</dbReference>
<gene>
    <name evidence="1" type="ORF">H9784_06120</name>
</gene>
<name>A0A9D2HNV8_9BACT</name>
<evidence type="ECO:0000313" key="2">
    <source>
        <dbReference type="Proteomes" id="UP000823821"/>
    </source>
</evidence>
<evidence type="ECO:0000313" key="1">
    <source>
        <dbReference type="EMBL" id="HJA79133.1"/>
    </source>
</evidence>
<comment type="caution">
    <text evidence="1">The sequence shown here is derived from an EMBL/GenBank/DDBJ whole genome shotgun (WGS) entry which is preliminary data.</text>
</comment>
<organism evidence="1 2">
    <name type="scientific">Candidatus Desulfovibrio intestinavium</name>
    <dbReference type="NCBI Taxonomy" id="2838534"/>
    <lineage>
        <taxon>Bacteria</taxon>
        <taxon>Pseudomonadati</taxon>
        <taxon>Thermodesulfobacteriota</taxon>
        <taxon>Desulfovibrionia</taxon>
        <taxon>Desulfovibrionales</taxon>
        <taxon>Desulfovibrionaceae</taxon>
        <taxon>Desulfovibrio</taxon>
    </lineage>
</organism>
<accession>A0A9D2HNV8</accession>
<reference evidence="1" key="1">
    <citation type="journal article" date="2021" name="PeerJ">
        <title>Extensive microbial diversity within the chicken gut microbiome revealed by metagenomics and culture.</title>
        <authorList>
            <person name="Gilroy R."/>
            <person name="Ravi A."/>
            <person name="Getino M."/>
            <person name="Pursley I."/>
            <person name="Horton D.L."/>
            <person name="Alikhan N.F."/>
            <person name="Baker D."/>
            <person name="Gharbi K."/>
            <person name="Hall N."/>
            <person name="Watson M."/>
            <person name="Adriaenssens E.M."/>
            <person name="Foster-Nyarko E."/>
            <person name="Jarju S."/>
            <person name="Secka A."/>
            <person name="Antonio M."/>
            <person name="Oren A."/>
            <person name="Chaudhuri R.R."/>
            <person name="La Ragione R."/>
            <person name="Hildebrand F."/>
            <person name="Pallen M.J."/>
        </authorList>
    </citation>
    <scope>NUCLEOTIDE SEQUENCE</scope>
    <source>
        <strain evidence="1">5032</strain>
    </source>
</reference>
<sequence length="127" mass="14442">MSNDHPEKIRYTYTMSPDARLHTAHGVWGGINHQGELELNFYHESNALPENTECLVAPDGSVGPEMLSQADMEVQRLTRHIHSRILLNYDTARVLLEWLEERIAYLEMEEGEGQGFFGGNRSSGLEQ</sequence>
<dbReference type="EMBL" id="DWZD01000039">
    <property type="protein sequence ID" value="HJA79133.1"/>
    <property type="molecule type" value="Genomic_DNA"/>
</dbReference>
<dbReference type="AlphaFoldDB" id="A0A9D2HNV8"/>
<proteinExistence type="predicted"/>
<reference evidence="1" key="2">
    <citation type="submission" date="2021-04" db="EMBL/GenBank/DDBJ databases">
        <authorList>
            <person name="Gilroy R."/>
        </authorList>
    </citation>
    <scope>NUCLEOTIDE SEQUENCE</scope>
    <source>
        <strain evidence="1">5032</strain>
    </source>
</reference>
<protein>
    <submittedName>
        <fullName evidence="1">Uncharacterized protein</fullName>
    </submittedName>
</protein>